<sequence length="84" mass="9227">MMYKALTVAALLSLLSIGVAQAESDPGKKACVAEARRLCPMEMKSMSRKKVEACMIQKIDQTSPTCHAAMLRIKAEREAATTRR</sequence>
<dbReference type="RefSeq" id="WP_058746183.1">
    <property type="nucleotide sequence ID" value="NZ_LDTF01000077.1"/>
</dbReference>
<proteinExistence type="predicted"/>
<dbReference type="Proteomes" id="UP000073923">
    <property type="component" value="Unassembled WGS sequence"/>
</dbReference>
<name>A0A147INC7_9SPHN</name>
<feature type="signal peptide" evidence="1">
    <location>
        <begin position="1"/>
        <end position="22"/>
    </location>
</feature>
<organism evidence="2 3">
    <name type="scientific">Sphingomonas yabuuchiae</name>
    <dbReference type="NCBI Taxonomy" id="172044"/>
    <lineage>
        <taxon>Bacteria</taxon>
        <taxon>Pseudomonadati</taxon>
        <taxon>Pseudomonadota</taxon>
        <taxon>Alphaproteobacteria</taxon>
        <taxon>Sphingomonadales</taxon>
        <taxon>Sphingomonadaceae</taxon>
        <taxon>Sphingomonas</taxon>
    </lineage>
</organism>
<dbReference type="OrthoDB" id="7580702at2"/>
<dbReference type="PATRIC" id="fig|172044.3.peg.3042"/>
<dbReference type="AlphaFoldDB" id="A0A147INC7"/>
<evidence type="ECO:0008006" key="4">
    <source>
        <dbReference type="Google" id="ProtNLM"/>
    </source>
</evidence>
<accession>A0A147INC7</accession>
<evidence type="ECO:0000313" key="3">
    <source>
        <dbReference type="Proteomes" id="UP000073923"/>
    </source>
</evidence>
<dbReference type="EMBL" id="LDTF01000077">
    <property type="protein sequence ID" value="KTT96747.1"/>
    <property type="molecule type" value="Genomic_DNA"/>
</dbReference>
<comment type="caution">
    <text evidence="2">The sequence shown here is derived from an EMBL/GenBank/DDBJ whole genome shotgun (WGS) entry which is preliminary data.</text>
</comment>
<feature type="chain" id="PRO_5007548792" description="Cysteine rich repeat protein" evidence="1">
    <location>
        <begin position="23"/>
        <end position="84"/>
    </location>
</feature>
<gene>
    <name evidence="2" type="ORF">NS355_13490</name>
</gene>
<protein>
    <recommendedName>
        <fullName evidence="4">Cysteine rich repeat protein</fullName>
    </recommendedName>
</protein>
<keyword evidence="1" id="KW-0732">Signal</keyword>
<evidence type="ECO:0000256" key="1">
    <source>
        <dbReference type="SAM" id="SignalP"/>
    </source>
</evidence>
<evidence type="ECO:0000313" key="2">
    <source>
        <dbReference type="EMBL" id="KTT96747.1"/>
    </source>
</evidence>
<reference evidence="2 3" key="1">
    <citation type="journal article" date="2016" name="Front. Microbiol.">
        <title>Genomic Resource of Rice Seed Associated Bacteria.</title>
        <authorList>
            <person name="Midha S."/>
            <person name="Bansal K."/>
            <person name="Sharma S."/>
            <person name="Kumar N."/>
            <person name="Patil P.P."/>
            <person name="Chaudhry V."/>
            <person name="Patil P.B."/>
        </authorList>
    </citation>
    <scope>NUCLEOTIDE SEQUENCE [LARGE SCALE GENOMIC DNA]</scope>
    <source>
        <strain evidence="2 3">NS355</strain>
    </source>
</reference>